<feature type="chain" id="PRO_5014695181" evidence="1">
    <location>
        <begin position="20"/>
        <end position="85"/>
    </location>
</feature>
<proteinExistence type="predicted"/>
<accession>A0A2M4CAH6</accession>
<organism evidence="2">
    <name type="scientific">Anopheles marajoara</name>
    <dbReference type="NCBI Taxonomy" id="58244"/>
    <lineage>
        <taxon>Eukaryota</taxon>
        <taxon>Metazoa</taxon>
        <taxon>Ecdysozoa</taxon>
        <taxon>Arthropoda</taxon>
        <taxon>Hexapoda</taxon>
        <taxon>Insecta</taxon>
        <taxon>Pterygota</taxon>
        <taxon>Neoptera</taxon>
        <taxon>Endopterygota</taxon>
        <taxon>Diptera</taxon>
        <taxon>Nematocera</taxon>
        <taxon>Culicoidea</taxon>
        <taxon>Culicidae</taxon>
        <taxon>Anophelinae</taxon>
        <taxon>Anopheles</taxon>
    </lineage>
</organism>
<dbReference type="AlphaFoldDB" id="A0A2M4CAH6"/>
<reference evidence="2" key="1">
    <citation type="submission" date="2018-01" db="EMBL/GenBank/DDBJ databases">
        <title>An insight into the sialome of Amazonian anophelines.</title>
        <authorList>
            <person name="Ribeiro J.M."/>
            <person name="Scarpassa V."/>
            <person name="Calvo E."/>
        </authorList>
    </citation>
    <scope>NUCLEOTIDE SEQUENCE</scope>
    <source>
        <tissue evidence="2">Salivary glands</tissue>
    </source>
</reference>
<name>A0A2M4CAH6_9DIPT</name>
<evidence type="ECO:0000313" key="2">
    <source>
        <dbReference type="EMBL" id="MBW62352.1"/>
    </source>
</evidence>
<protein>
    <submittedName>
        <fullName evidence="2">Putative secreted protein</fullName>
    </submittedName>
</protein>
<dbReference type="EMBL" id="GGFJ01013211">
    <property type="protein sequence ID" value="MBW62352.1"/>
    <property type="molecule type" value="Transcribed_RNA"/>
</dbReference>
<keyword evidence="1" id="KW-0732">Signal</keyword>
<evidence type="ECO:0000256" key="1">
    <source>
        <dbReference type="SAM" id="SignalP"/>
    </source>
</evidence>
<feature type="signal peptide" evidence="1">
    <location>
        <begin position="1"/>
        <end position="19"/>
    </location>
</feature>
<sequence length="85" mass="9811">MTPSHSRTILLPGLTLALASIANEIEVPQSQHVAITHRRTTSWLKSVCRWVALHHVQHPARRMISKFRTTTTDKGRPRLEDDFRF</sequence>